<sequence>MDLRDVLNGPDGGASKKQQPQPQPSLQTSPSVISIPNPNSNANPTAPSTPAHASPHPQSFREYTHQTRASPGQHQQHPHEYPNHTPVSANPNPYQSPTSYNPQTNAFTGRPPVPPLQPPGPHDLRSPGSASISGPSPYRRTPTSSVSTVSGGYPFPSTQQPPVSPAQRHQYGPPSASAGPGVGPSAPAGVYSHSRDSYNNSQPPPPPPQQPQQQQSQPQHGSISYAHSQQQQAQQLPQTPPVGTPGGSTQYLHQRSHSIQSTPTPTSAHSQSAPYGPPYIQGSPVATIHPHPLLIDQQQQQQQQSQHQRQPSQPPTPLGQPIPPRLSPAVSYKQPPSPYQKRASTISATYPPQPVQTSPKPPPPAPIQRMSSSSSHGTYDAVAESHRRSQSRSERDRSVSVSPKTRVPNLPSNGGHRPSSTSSDVNPYNSQRPPQAPIVSNTMEPQHAGAPAKRKLEHRDLGPDELENGRKAPPPPQLNGNRAASLTASVQSSASPMMPRRKRVKYDRPPIWAQSGRDRDQPRITSRNFSLKHHIRQQINATGPVNGNNQHDTGGHVKSEHVSRHNSPETARSTAAPRAEESNHTVAKDPFTSNGQPFPWEPSISNETPKNILCREVADFLGINVLQFPHLEEVHSRGAVFEIEAKLGVIIDKMTNDRIHIPEIRAGECVLDGGRVAFRSSMTESQHRELNEFLNEQVKASFPRNHAPASRVQVHYVHRREVDRFYELVPQMRQRVPACISGLLQQGAPIKARVTTHEQNPNNILAKIVKARIADLNIHFPHLPLDCRISINLEWNWDGPVEEIERGQNPNKERPPDRIKDRLSYKHGFYQIDLTQVKQGPATSGGQPGQAPAGAAKEHELEVELDARQLIDHGRMLMQRKPNRYEDLVDGLVNNVRLLARRCPPPYHHNQS</sequence>
<feature type="compositionally biased region" description="Polar residues" evidence="9">
    <location>
        <begin position="85"/>
        <end position="107"/>
    </location>
</feature>
<evidence type="ECO:0000256" key="8">
    <source>
        <dbReference type="RuleBase" id="RU367053"/>
    </source>
</evidence>
<dbReference type="PANTHER" id="PTHR28118:SF1">
    <property type="entry name" value="POLYNUCLEOTIDE 5'-TRIPHOSPHATASE CTL1-RELATED"/>
    <property type="match status" value="1"/>
</dbReference>
<comment type="caution">
    <text evidence="11">The sequence shown here is derived from an EMBL/GenBank/DDBJ whole genome shotgun (WGS) entry which is preliminary data.</text>
</comment>
<evidence type="ECO:0000256" key="9">
    <source>
        <dbReference type="SAM" id="MobiDB-lite"/>
    </source>
</evidence>
<feature type="compositionally biased region" description="Low complexity" evidence="9">
    <location>
        <begin position="126"/>
        <end position="154"/>
    </location>
</feature>
<feature type="region of interest" description="Disordered" evidence="9">
    <location>
        <begin position="541"/>
        <end position="604"/>
    </location>
</feature>
<feature type="region of interest" description="Disordered" evidence="9">
    <location>
        <begin position="1"/>
        <end position="523"/>
    </location>
</feature>
<dbReference type="EC" id="3.6.1.74" evidence="8"/>
<dbReference type="InterPro" id="IPR040343">
    <property type="entry name" value="Cet1/Ctl1"/>
</dbReference>
<evidence type="ECO:0000256" key="6">
    <source>
        <dbReference type="ARBA" id="ARBA00023242"/>
    </source>
</evidence>
<feature type="compositionally biased region" description="Basic and acidic residues" evidence="9">
    <location>
        <begin position="383"/>
        <end position="398"/>
    </location>
</feature>
<dbReference type="CDD" id="cd07470">
    <property type="entry name" value="CYTH-like_mRNA_RTPase"/>
    <property type="match status" value="1"/>
</dbReference>
<dbReference type="GO" id="GO:0140818">
    <property type="term" value="F:mRNA 5'-triphosphate monophosphatase activity"/>
    <property type="evidence" value="ECO:0007669"/>
    <property type="project" value="UniProtKB-EC"/>
</dbReference>
<feature type="compositionally biased region" description="Basic and acidic residues" evidence="9">
    <location>
        <begin position="553"/>
        <end position="567"/>
    </location>
</feature>
<reference evidence="11 12" key="1">
    <citation type="journal article" date="2024" name="Front Chem Biol">
        <title>Unveiling the potential of Daldinia eschscholtzii MFLUCC 19-0629 through bioactivity and bioinformatics studies for enhanced sustainable agriculture production.</title>
        <authorList>
            <person name="Brooks S."/>
            <person name="Weaver J.A."/>
            <person name="Klomchit A."/>
            <person name="Alharthi S.A."/>
            <person name="Onlamun T."/>
            <person name="Nurani R."/>
            <person name="Vong T.K."/>
            <person name="Alberti F."/>
            <person name="Greco C."/>
        </authorList>
    </citation>
    <scope>NUCLEOTIDE SEQUENCE [LARGE SCALE GENOMIC DNA]</scope>
    <source>
        <strain evidence="11">MFLUCC 19-0629</strain>
    </source>
</reference>
<feature type="compositionally biased region" description="Pro residues" evidence="9">
    <location>
        <begin position="111"/>
        <end position="121"/>
    </location>
</feature>
<feature type="compositionally biased region" description="Basic and acidic residues" evidence="9">
    <location>
        <begin position="457"/>
        <end position="470"/>
    </location>
</feature>
<dbReference type="GO" id="GO:0006370">
    <property type="term" value="P:7-methylguanosine mRNA capping"/>
    <property type="evidence" value="ECO:0007669"/>
    <property type="project" value="UniProtKB-UniRule"/>
</dbReference>
<name>A0AAX6MBC8_9PEZI</name>
<evidence type="ECO:0000256" key="7">
    <source>
        <dbReference type="ARBA" id="ARBA00047740"/>
    </source>
</evidence>
<comment type="subcellular location">
    <subcellularLocation>
        <location evidence="2 8">Nucleus</location>
    </subcellularLocation>
</comment>
<dbReference type="AlphaFoldDB" id="A0AAX6MBC8"/>
<feature type="compositionally biased region" description="Low complexity" evidence="9">
    <location>
        <begin position="172"/>
        <end position="190"/>
    </location>
</feature>
<comment type="subunit">
    <text evidence="8">Heterodimer. The mRNA-capping enzyme is composed of two separate chains alpha and beta, respectively a mRNA guanylyltransferase and an mRNA 5'-triphosphate monophosphatase.</text>
</comment>
<dbReference type="GO" id="GO:0004651">
    <property type="term" value="F:polynucleotide 5'-phosphatase activity"/>
    <property type="evidence" value="ECO:0007669"/>
    <property type="project" value="UniProtKB-UniRule"/>
</dbReference>
<proteinExistence type="inferred from homology"/>
<dbReference type="Pfam" id="PF02940">
    <property type="entry name" value="mRNA_triPase"/>
    <property type="match status" value="1"/>
</dbReference>
<evidence type="ECO:0000259" key="10">
    <source>
        <dbReference type="Pfam" id="PF02940"/>
    </source>
</evidence>
<gene>
    <name evidence="11" type="ORF">Daesc_009771</name>
</gene>
<keyword evidence="5 8" id="KW-0378">Hydrolase</keyword>
<feature type="compositionally biased region" description="Polar residues" evidence="9">
    <location>
        <begin position="541"/>
        <end position="552"/>
    </location>
</feature>
<evidence type="ECO:0000256" key="5">
    <source>
        <dbReference type="ARBA" id="ARBA00022801"/>
    </source>
</evidence>
<feature type="compositionally biased region" description="Polar residues" evidence="9">
    <location>
        <begin position="418"/>
        <end position="444"/>
    </location>
</feature>
<feature type="compositionally biased region" description="Low complexity" evidence="9">
    <location>
        <begin position="839"/>
        <end position="855"/>
    </location>
</feature>
<dbReference type="GO" id="GO:0031533">
    <property type="term" value="C:mRNA capping enzyme complex"/>
    <property type="evidence" value="ECO:0007669"/>
    <property type="project" value="UniProtKB-UniRule"/>
</dbReference>
<accession>A0AAX6MBC8</accession>
<dbReference type="Proteomes" id="UP001369815">
    <property type="component" value="Unassembled WGS sequence"/>
</dbReference>
<evidence type="ECO:0000256" key="3">
    <source>
        <dbReference type="ARBA" id="ARBA00006345"/>
    </source>
</evidence>
<dbReference type="InterPro" id="IPR004206">
    <property type="entry name" value="mRNA_triPase_Cet1"/>
</dbReference>
<evidence type="ECO:0000256" key="4">
    <source>
        <dbReference type="ARBA" id="ARBA00022664"/>
    </source>
</evidence>
<keyword evidence="12" id="KW-1185">Reference proteome</keyword>
<feature type="domain" description="mRNA triphosphatase Cet1-like" evidence="10">
    <location>
        <begin position="630"/>
        <end position="865"/>
    </location>
</feature>
<keyword evidence="8" id="KW-0506">mRNA capping</keyword>
<evidence type="ECO:0000256" key="2">
    <source>
        <dbReference type="ARBA" id="ARBA00004123"/>
    </source>
</evidence>
<keyword evidence="4 8" id="KW-0507">mRNA processing</keyword>
<comment type="catalytic activity">
    <reaction evidence="7">
        <text>a 5'-end triphospho-ribonucleoside in mRNA + H2O = a 5'-end diphospho-ribonucleoside in mRNA + phosphate + H(+)</text>
        <dbReference type="Rhea" id="RHEA:67004"/>
        <dbReference type="Rhea" id="RHEA-COMP:17164"/>
        <dbReference type="Rhea" id="RHEA-COMP:17165"/>
        <dbReference type="ChEBI" id="CHEBI:15377"/>
        <dbReference type="ChEBI" id="CHEBI:15378"/>
        <dbReference type="ChEBI" id="CHEBI:43474"/>
        <dbReference type="ChEBI" id="CHEBI:167616"/>
        <dbReference type="ChEBI" id="CHEBI:167618"/>
        <dbReference type="EC" id="3.6.1.74"/>
    </reaction>
    <physiologicalReaction direction="left-to-right" evidence="7">
        <dbReference type="Rhea" id="RHEA:67005"/>
    </physiologicalReaction>
</comment>
<comment type="similarity">
    <text evidence="3 8">Belongs to the fungal TPase family.</text>
</comment>
<feature type="compositionally biased region" description="Basic and acidic residues" evidence="9">
    <location>
        <begin position="578"/>
        <end position="587"/>
    </location>
</feature>
<feature type="compositionally biased region" description="Polar residues" evidence="9">
    <location>
        <begin position="478"/>
        <end position="495"/>
    </location>
</feature>
<dbReference type="SUPFAM" id="SSF55154">
    <property type="entry name" value="CYTH-like phosphatases"/>
    <property type="match status" value="1"/>
</dbReference>
<organism evidence="11 12">
    <name type="scientific">Daldinia eschscholtzii</name>
    <dbReference type="NCBI Taxonomy" id="292717"/>
    <lineage>
        <taxon>Eukaryota</taxon>
        <taxon>Fungi</taxon>
        <taxon>Dikarya</taxon>
        <taxon>Ascomycota</taxon>
        <taxon>Pezizomycotina</taxon>
        <taxon>Sordariomycetes</taxon>
        <taxon>Xylariomycetidae</taxon>
        <taxon>Xylariales</taxon>
        <taxon>Hypoxylaceae</taxon>
        <taxon>Daldinia</taxon>
    </lineage>
</organism>
<feature type="compositionally biased region" description="Low complexity" evidence="9">
    <location>
        <begin position="297"/>
        <end position="311"/>
    </location>
</feature>
<dbReference type="InterPro" id="IPR033469">
    <property type="entry name" value="CYTH-like_dom_sf"/>
</dbReference>
<dbReference type="InterPro" id="IPR037009">
    <property type="entry name" value="mRNA_triPase_Cet1_sf"/>
</dbReference>
<feature type="region of interest" description="Disordered" evidence="9">
    <location>
        <begin position="839"/>
        <end position="859"/>
    </location>
</feature>
<feature type="compositionally biased region" description="Polar residues" evidence="9">
    <location>
        <begin position="247"/>
        <end position="273"/>
    </location>
</feature>
<feature type="compositionally biased region" description="Polar residues" evidence="9">
    <location>
        <begin position="66"/>
        <end position="75"/>
    </location>
</feature>
<protein>
    <recommendedName>
        <fullName evidence="8">mRNA-capping enzyme subunit beta</fullName>
        <ecNumber evidence="8">3.6.1.74</ecNumber>
    </recommendedName>
    <alternativeName>
        <fullName evidence="8">mRNA 5'-phosphatase</fullName>
    </alternativeName>
    <alternativeName>
        <fullName evidence="8">mRNA 5'-triphosphate monophosphatase</fullName>
    </alternativeName>
</protein>
<dbReference type="Gene3D" id="3.20.100.10">
    <property type="entry name" value="mRNA triphosphatase Cet1-like"/>
    <property type="match status" value="1"/>
</dbReference>
<evidence type="ECO:0000313" key="12">
    <source>
        <dbReference type="Proteomes" id="UP001369815"/>
    </source>
</evidence>
<feature type="compositionally biased region" description="Pro residues" evidence="9">
    <location>
        <begin position="312"/>
        <end position="326"/>
    </location>
</feature>
<evidence type="ECO:0000313" key="11">
    <source>
        <dbReference type="EMBL" id="KAK6949687.1"/>
    </source>
</evidence>
<comment type="cofactor">
    <cofactor evidence="1 8">
        <name>Mg(2+)</name>
        <dbReference type="ChEBI" id="CHEBI:18420"/>
    </cofactor>
</comment>
<comment type="function">
    <text evidence="8">First step of mRNA capping. Converts the 5'-triphosphate end of a nascent mRNA chain into a diphosphate end.</text>
</comment>
<keyword evidence="6 8" id="KW-0539">Nucleus</keyword>
<evidence type="ECO:0000256" key="1">
    <source>
        <dbReference type="ARBA" id="ARBA00001946"/>
    </source>
</evidence>
<feature type="compositionally biased region" description="Low complexity" evidence="9">
    <location>
        <begin position="15"/>
        <end position="57"/>
    </location>
</feature>
<feature type="compositionally biased region" description="Pro residues" evidence="9">
    <location>
        <begin position="351"/>
        <end position="366"/>
    </location>
</feature>
<dbReference type="EMBL" id="JBANMG010000009">
    <property type="protein sequence ID" value="KAK6949687.1"/>
    <property type="molecule type" value="Genomic_DNA"/>
</dbReference>
<dbReference type="PANTHER" id="PTHR28118">
    <property type="entry name" value="POLYNUCLEOTIDE 5'-TRIPHOSPHATASE-RELATED"/>
    <property type="match status" value="1"/>
</dbReference>